<proteinExistence type="predicted"/>
<reference evidence="1" key="2">
    <citation type="submission" date="2022-01" db="EMBL/GenBank/DDBJ databases">
        <authorList>
            <person name="Yamashiro T."/>
            <person name="Shiraishi A."/>
            <person name="Satake H."/>
            <person name="Nakayama K."/>
        </authorList>
    </citation>
    <scope>NUCLEOTIDE SEQUENCE</scope>
</reference>
<organism evidence="1 2">
    <name type="scientific">Tanacetum coccineum</name>
    <dbReference type="NCBI Taxonomy" id="301880"/>
    <lineage>
        <taxon>Eukaryota</taxon>
        <taxon>Viridiplantae</taxon>
        <taxon>Streptophyta</taxon>
        <taxon>Embryophyta</taxon>
        <taxon>Tracheophyta</taxon>
        <taxon>Spermatophyta</taxon>
        <taxon>Magnoliopsida</taxon>
        <taxon>eudicotyledons</taxon>
        <taxon>Gunneridae</taxon>
        <taxon>Pentapetalae</taxon>
        <taxon>asterids</taxon>
        <taxon>campanulids</taxon>
        <taxon>Asterales</taxon>
        <taxon>Asteraceae</taxon>
        <taxon>Asteroideae</taxon>
        <taxon>Anthemideae</taxon>
        <taxon>Anthemidinae</taxon>
        <taxon>Tanacetum</taxon>
    </lineage>
</organism>
<dbReference type="PANTHER" id="PTHR31973">
    <property type="entry name" value="POLYPROTEIN, PUTATIVE-RELATED"/>
    <property type="match status" value="1"/>
</dbReference>
<dbReference type="PANTHER" id="PTHR31973:SF185">
    <property type="entry name" value="TRANSPOSASE, MUDR, PLANT, MULE TRANSPOSASE DOMAIN-CONTAINING PROTEIN"/>
    <property type="match status" value="1"/>
</dbReference>
<keyword evidence="2" id="KW-1185">Reference proteome</keyword>
<evidence type="ECO:0000313" key="2">
    <source>
        <dbReference type="Proteomes" id="UP001151760"/>
    </source>
</evidence>
<dbReference type="EMBL" id="BQNB010017952">
    <property type="protein sequence ID" value="GJT69034.1"/>
    <property type="molecule type" value="Genomic_DNA"/>
</dbReference>
<comment type="caution">
    <text evidence="1">The sequence shown here is derived from an EMBL/GenBank/DDBJ whole genome shotgun (WGS) entry which is preliminary data.</text>
</comment>
<gene>
    <name evidence="1" type="ORF">Tco_1028320</name>
</gene>
<evidence type="ECO:0000313" key="1">
    <source>
        <dbReference type="EMBL" id="GJT69034.1"/>
    </source>
</evidence>
<name>A0ABQ5G1U5_9ASTR</name>
<sequence>MYEDMSYSMLDEMMKKKFNLEANDRLNLSVKLPSFDSLLHITGDDEEALDLVVRLKALEDGYHFLSKKSNPDRKNRGTVTRIKTNEEGVFEMLFIALVASIRTSVNHLRPLLIIDAAHLKGQYKGTNLLAVGMDGNNQIVPILLYAKGKSVYVGHGGCSYLKNA</sequence>
<accession>A0ABQ5G1U5</accession>
<protein>
    <recommendedName>
        <fullName evidence="3">Transposase</fullName>
    </recommendedName>
</protein>
<dbReference type="Proteomes" id="UP001151760">
    <property type="component" value="Unassembled WGS sequence"/>
</dbReference>
<reference evidence="1" key="1">
    <citation type="journal article" date="2022" name="Int. J. Mol. Sci.">
        <title>Draft Genome of Tanacetum Coccineum: Genomic Comparison of Closely Related Tanacetum-Family Plants.</title>
        <authorList>
            <person name="Yamashiro T."/>
            <person name="Shiraishi A."/>
            <person name="Nakayama K."/>
            <person name="Satake H."/>
        </authorList>
    </citation>
    <scope>NUCLEOTIDE SEQUENCE</scope>
</reference>
<evidence type="ECO:0008006" key="3">
    <source>
        <dbReference type="Google" id="ProtNLM"/>
    </source>
</evidence>